<dbReference type="EMBL" id="JH719395">
    <property type="protein sequence ID" value="EJC82329.1"/>
    <property type="molecule type" value="Genomic_DNA"/>
</dbReference>
<evidence type="ECO:0000313" key="1">
    <source>
        <dbReference type="EMBL" id="EJC82329.1"/>
    </source>
</evidence>
<accession>J0KX57</accession>
<dbReference type="AlphaFoldDB" id="J0KX57"/>
<gene>
    <name evidence="1" type="ORF">Rleg4DRAFT_4037</name>
</gene>
<evidence type="ECO:0000313" key="2">
    <source>
        <dbReference type="Proteomes" id="UP000005732"/>
    </source>
</evidence>
<dbReference type="HOGENOM" id="CLU_1223934_0_0_5"/>
<reference evidence="1 2" key="1">
    <citation type="submission" date="2012-02" db="EMBL/GenBank/DDBJ databases">
        <title>Improved High-Quality Draft Sequence of Rhizobium leguminosarum bv. trifolii WSM2297.</title>
        <authorList>
            <consortium name="US DOE Joint Genome Institute"/>
            <person name="Lucas S."/>
            <person name="Han J."/>
            <person name="Lapidus A."/>
            <person name="Cheng J.-F."/>
            <person name="Goodwin L."/>
            <person name="Pitluck S."/>
            <person name="Peters L."/>
            <person name="Ovchinnikova G."/>
            <person name="Zhang X."/>
            <person name="Detter J.C."/>
            <person name="Han C."/>
            <person name="Tapia R."/>
            <person name="Land M."/>
            <person name="Hauser L."/>
            <person name="Kyrpides N."/>
            <person name="Ivanova N."/>
            <person name="Pagani I."/>
            <person name="Brau L."/>
            <person name="Yates R."/>
            <person name="O'Hara G."/>
            <person name="Rui T."/>
            <person name="Howieson J."/>
            <person name="Reeve W."/>
            <person name="Woyke T."/>
        </authorList>
    </citation>
    <scope>NUCLEOTIDE SEQUENCE [LARGE SCALE GENOMIC DNA]</scope>
    <source>
        <strain evidence="1 2">WSM2297</strain>
    </source>
</reference>
<proteinExistence type="predicted"/>
<organism evidence="1 2">
    <name type="scientific">Rhizobium leguminosarum bv. trifolii WSM2297</name>
    <dbReference type="NCBI Taxonomy" id="754762"/>
    <lineage>
        <taxon>Bacteria</taxon>
        <taxon>Pseudomonadati</taxon>
        <taxon>Pseudomonadota</taxon>
        <taxon>Alphaproteobacteria</taxon>
        <taxon>Hyphomicrobiales</taxon>
        <taxon>Rhizobiaceae</taxon>
        <taxon>Rhizobium/Agrobacterium group</taxon>
        <taxon>Rhizobium</taxon>
    </lineage>
</organism>
<dbReference type="Proteomes" id="UP000005732">
    <property type="component" value="Unassembled WGS sequence"/>
</dbReference>
<name>J0KX57_RHILT</name>
<protein>
    <submittedName>
        <fullName evidence="1">Uncharacterized protein</fullName>
    </submittedName>
</protein>
<sequence length="230" mass="24470">MLQHFLRLTPHEARRISGSRSGSISGFRSEVFFFPADAAAFIGGKLAVGLGPSPAVFGRAPLPLVGGWRTLMITDKCQREPVGMRDPAAGPAAANFYESLIFQLVQSISDIFAGDAVGHELGMGHDQLAVLKCCVGGVLDDDAKEGAAGIGAQCRESRRFQQLDRQPLPAKAAVIAAAGRRGMFAHHRPRLSGTGAAFVSRVEFHHQPLPPVAGRSFGKTPALLDREFSS</sequence>